<dbReference type="AlphaFoldDB" id="B5XEH9"/>
<keyword evidence="16" id="KW-0325">Glycoprotein</keyword>
<dbReference type="InterPro" id="IPR015812">
    <property type="entry name" value="Integrin_bsu"/>
</dbReference>
<evidence type="ECO:0000256" key="17">
    <source>
        <dbReference type="SAM" id="SignalP"/>
    </source>
</evidence>
<evidence type="ECO:0000256" key="15">
    <source>
        <dbReference type="ARBA" id="ARBA00023157"/>
    </source>
</evidence>
<reference evidence="19" key="3">
    <citation type="submission" date="2016-12" db="EMBL/GenBank/DDBJ databases">
        <authorList>
            <consortium name="cGRASP (B.F. Koop &amp; W.S. Davidson)"/>
        </authorList>
    </citation>
    <scope>NUCLEOTIDE SEQUENCE</scope>
    <source>
        <tissue evidence="19">Thymus</tissue>
    </source>
</reference>
<comment type="similarity">
    <text evidence="2">Belongs to the integrin beta chain family.</text>
</comment>
<evidence type="ECO:0000256" key="5">
    <source>
        <dbReference type="ARBA" id="ARBA00022692"/>
    </source>
</evidence>
<keyword evidence="12" id="KW-1133">Transmembrane helix</keyword>
<feature type="signal peptide" evidence="17">
    <location>
        <begin position="1"/>
        <end position="23"/>
    </location>
</feature>
<evidence type="ECO:0000256" key="2">
    <source>
        <dbReference type="ARBA" id="ARBA00007449"/>
    </source>
</evidence>
<evidence type="ECO:0000256" key="1">
    <source>
        <dbReference type="ARBA" id="ARBA00004251"/>
    </source>
</evidence>
<feature type="domain" description="PSI" evidence="18">
    <location>
        <begin position="26"/>
        <end position="75"/>
    </location>
</feature>
<keyword evidence="7 17" id="KW-0732">Signal</keyword>
<evidence type="ECO:0000256" key="16">
    <source>
        <dbReference type="ARBA" id="ARBA00023180"/>
    </source>
</evidence>
<gene>
    <name evidence="19" type="primary">ITB3</name>
</gene>
<evidence type="ECO:0000256" key="9">
    <source>
        <dbReference type="ARBA" id="ARBA00022837"/>
    </source>
</evidence>
<keyword evidence="11" id="KW-0130">Cell adhesion</keyword>
<evidence type="ECO:0000256" key="12">
    <source>
        <dbReference type="ARBA" id="ARBA00022989"/>
    </source>
</evidence>
<dbReference type="GO" id="GO:0005925">
    <property type="term" value="C:focal adhesion"/>
    <property type="evidence" value="ECO:0007669"/>
    <property type="project" value="TreeGrafter"/>
</dbReference>
<evidence type="ECO:0000256" key="6">
    <source>
        <dbReference type="ARBA" id="ARBA00022723"/>
    </source>
</evidence>
<evidence type="ECO:0000256" key="13">
    <source>
        <dbReference type="ARBA" id="ARBA00023037"/>
    </source>
</evidence>
<feature type="chain" id="PRO_5002840584" evidence="17">
    <location>
        <begin position="24"/>
        <end position="131"/>
    </location>
</feature>
<dbReference type="GO" id="GO:0033627">
    <property type="term" value="P:cell adhesion mediated by integrin"/>
    <property type="evidence" value="ECO:0007669"/>
    <property type="project" value="TreeGrafter"/>
</dbReference>
<keyword evidence="10" id="KW-0460">Magnesium</keyword>
<dbReference type="EMBL" id="BT049448">
    <property type="protein sequence ID" value="ACI69249.1"/>
    <property type="molecule type" value="mRNA"/>
</dbReference>
<dbReference type="InterPro" id="IPR033760">
    <property type="entry name" value="Integrin_beta_N"/>
</dbReference>
<accession>B5XEH9</accession>
<evidence type="ECO:0000259" key="18">
    <source>
        <dbReference type="SMART" id="SM00423"/>
    </source>
</evidence>
<dbReference type="Gene3D" id="2.60.40.1510">
    <property type="entry name" value="ntegrin, alpha v. Chain A, domain 3"/>
    <property type="match status" value="1"/>
</dbReference>
<dbReference type="PANTHER" id="PTHR10082">
    <property type="entry name" value="INTEGRIN BETA SUBUNIT"/>
    <property type="match status" value="1"/>
</dbReference>
<evidence type="ECO:0000313" key="19">
    <source>
        <dbReference type="EMBL" id="ACI69249.1"/>
    </source>
</evidence>
<name>B5XEH9_SALSA</name>
<evidence type="ECO:0000256" key="8">
    <source>
        <dbReference type="ARBA" id="ARBA00022737"/>
    </source>
</evidence>
<dbReference type="GO" id="GO:0046872">
    <property type="term" value="F:metal ion binding"/>
    <property type="evidence" value="ECO:0007669"/>
    <property type="project" value="UniProtKB-KW"/>
</dbReference>
<dbReference type="PRINTS" id="PR01186">
    <property type="entry name" value="INTEGRINB"/>
</dbReference>
<evidence type="ECO:0000256" key="10">
    <source>
        <dbReference type="ARBA" id="ARBA00022842"/>
    </source>
</evidence>
<keyword evidence="6" id="KW-0479">Metal-binding</keyword>
<dbReference type="GO" id="GO:0070527">
    <property type="term" value="P:platelet aggregation"/>
    <property type="evidence" value="ECO:0007669"/>
    <property type="project" value="TreeGrafter"/>
</dbReference>
<dbReference type="SMART" id="SM00423">
    <property type="entry name" value="PSI"/>
    <property type="match status" value="1"/>
</dbReference>
<keyword evidence="4" id="KW-0245">EGF-like domain</keyword>
<dbReference type="GO" id="GO:0007160">
    <property type="term" value="P:cell-matrix adhesion"/>
    <property type="evidence" value="ECO:0007669"/>
    <property type="project" value="TreeGrafter"/>
</dbReference>
<evidence type="ECO:0000256" key="4">
    <source>
        <dbReference type="ARBA" id="ARBA00022536"/>
    </source>
</evidence>
<dbReference type="GO" id="GO:0001968">
    <property type="term" value="F:fibronectin binding"/>
    <property type="evidence" value="ECO:0007669"/>
    <property type="project" value="TreeGrafter"/>
</dbReference>
<keyword evidence="14" id="KW-0472">Membrane</keyword>
<keyword evidence="13 19" id="KW-0401">Integrin</keyword>
<proteinExistence type="evidence at transcript level"/>
<dbReference type="GO" id="GO:0045202">
    <property type="term" value="C:synapse"/>
    <property type="evidence" value="ECO:0007669"/>
    <property type="project" value="TreeGrafter"/>
</dbReference>
<reference evidence="19" key="1">
    <citation type="submission" date="2008-10" db="EMBL/GenBank/DDBJ databases">
        <authorList>
            <consortium name="cGRASP (B.F. Koop &amp; W.S. Davidson)"/>
            <person name="Leong J."/>
            <person name="von Schalburg K."/>
            <person name="Cooper G."/>
            <person name="Moore R."/>
            <person name="Holt R."/>
            <person name="Davidson W.S."/>
            <person name="Koop B.F."/>
        </authorList>
    </citation>
    <scope>NUCLEOTIDE SEQUENCE</scope>
    <source>
        <tissue evidence="19">Thymus</tissue>
    </source>
</reference>
<dbReference type="FunFam" id="3.30.1680.10:FF:000002">
    <property type="entry name" value="Integrin beta"/>
    <property type="match status" value="1"/>
</dbReference>
<evidence type="ECO:0000256" key="11">
    <source>
        <dbReference type="ARBA" id="ARBA00022889"/>
    </source>
</evidence>
<dbReference type="InterPro" id="IPR016201">
    <property type="entry name" value="PSI"/>
</dbReference>
<dbReference type="GO" id="GO:0007229">
    <property type="term" value="P:integrin-mediated signaling pathway"/>
    <property type="evidence" value="ECO:0007669"/>
    <property type="project" value="UniProtKB-KW"/>
</dbReference>
<keyword evidence="9" id="KW-0106">Calcium</keyword>
<dbReference type="SUPFAM" id="SSF103575">
    <property type="entry name" value="Plexin repeat"/>
    <property type="match status" value="1"/>
</dbReference>
<dbReference type="PANTHER" id="PTHR10082:SF25">
    <property type="entry name" value="INTEGRIN BETA-3"/>
    <property type="match status" value="1"/>
</dbReference>
<dbReference type="Pfam" id="PF17205">
    <property type="entry name" value="PSI_integrin"/>
    <property type="match status" value="1"/>
</dbReference>
<reference evidence="19" key="2">
    <citation type="journal article" date="2010" name="BMC Genomics">
        <title>Salmo salar and Esox lucius full-length cDNA sequences reveal changes in evolutionary pressures on a post-tetraploidization genome.</title>
        <authorList>
            <person name="Leong J.S."/>
            <person name="Jantzen S.G."/>
            <person name="von Schalburg K.R."/>
            <person name="Cooper G.A."/>
            <person name="Messmer A.M."/>
            <person name="Liao N.Y."/>
            <person name="Munro S."/>
            <person name="Moore R."/>
            <person name="Holt R.A."/>
            <person name="Jones S.J."/>
            <person name="Davidson W.S."/>
            <person name="Koop B.F."/>
        </authorList>
    </citation>
    <scope>NUCLEOTIDE SEQUENCE</scope>
    <source>
        <tissue evidence="19">Thymus</tissue>
    </source>
</reference>
<dbReference type="Gene3D" id="3.30.1680.10">
    <property type="entry name" value="ligand-binding face of the semaphorins, domain 2"/>
    <property type="match status" value="1"/>
</dbReference>
<comment type="subcellular location">
    <subcellularLocation>
        <location evidence="1">Cell membrane</location>
        <topology evidence="1">Single-pass type I membrane protein</topology>
    </subcellularLocation>
</comment>
<dbReference type="GO" id="GO:0009986">
    <property type="term" value="C:cell surface"/>
    <property type="evidence" value="ECO:0007669"/>
    <property type="project" value="TreeGrafter"/>
</dbReference>
<dbReference type="GO" id="GO:0016477">
    <property type="term" value="P:cell migration"/>
    <property type="evidence" value="ECO:0007669"/>
    <property type="project" value="TreeGrafter"/>
</dbReference>
<keyword evidence="15" id="KW-1015">Disulfide bond</keyword>
<dbReference type="GO" id="GO:0070051">
    <property type="term" value="F:fibrinogen binding"/>
    <property type="evidence" value="ECO:0007669"/>
    <property type="project" value="TreeGrafter"/>
</dbReference>
<keyword evidence="3" id="KW-1003">Cell membrane</keyword>
<dbReference type="GO" id="GO:0008305">
    <property type="term" value="C:integrin complex"/>
    <property type="evidence" value="ECO:0007669"/>
    <property type="project" value="TreeGrafter"/>
</dbReference>
<dbReference type="GO" id="GO:0005178">
    <property type="term" value="F:integrin binding"/>
    <property type="evidence" value="ECO:0007669"/>
    <property type="project" value="TreeGrafter"/>
</dbReference>
<evidence type="ECO:0000256" key="14">
    <source>
        <dbReference type="ARBA" id="ARBA00023136"/>
    </source>
</evidence>
<keyword evidence="8" id="KW-0677">Repeat</keyword>
<evidence type="ECO:0000256" key="7">
    <source>
        <dbReference type="ARBA" id="ARBA00022729"/>
    </source>
</evidence>
<sequence>MGTFFDRLWIFSGLLLASSEVLGSNICTSRGVSTCRQCLAVHPSCAWCFKEEFGQGGSSVSRCDLKQNLLDGGCTEEGLEFPFSTLSVQKDTPLSDKASGAADDVTQIRPQKLRLTLRPAACYYCHGLLVL</sequence>
<evidence type="ECO:0000256" key="3">
    <source>
        <dbReference type="ARBA" id="ARBA00022475"/>
    </source>
</evidence>
<organism evidence="19">
    <name type="scientific">Salmo salar</name>
    <name type="common">Atlantic salmon</name>
    <dbReference type="NCBI Taxonomy" id="8030"/>
    <lineage>
        <taxon>Eukaryota</taxon>
        <taxon>Metazoa</taxon>
        <taxon>Chordata</taxon>
        <taxon>Craniata</taxon>
        <taxon>Vertebrata</taxon>
        <taxon>Euteleostomi</taxon>
        <taxon>Actinopterygii</taxon>
        <taxon>Neopterygii</taxon>
        <taxon>Teleostei</taxon>
        <taxon>Protacanthopterygii</taxon>
        <taxon>Salmoniformes</taxon>
        <taxon>Salmonidae</taxon>
        <taxon>Salmoninae</taxon>
        <taxon>Salmo</taxon>
    </lineage>
</organism>
<keyword evidence="5" id="KW-0812">Transmembrane</keyword>
<protein>
    <submittedName>
        <fullName evidence="19">Integrin beta-3</fullName>
    </submittedName>
</protein>